<feature type="signal peptide" evidence="1">
    <location>
        <begin position="1"/>
        <end position="26"/>
    </location>
</feature>
<evidence type="ECO:0000259" key="2">
    <source>
        <dbReference type="Pfam" id="PF01261"/>
    </source>
</evidence>
<keyword evidence="3" id="KW-0413">Isomerase</keyword>
<evidence type="ECO:0000313" key="3">
    <source>
        <dbReference type="EMBL" id="QDV29853.1"/>
    </source>
</evidence>
<feature type="domain" description="Xylose isomerase-like TIM barrel" evidence="2">
    <location>
        <begin position="61"/>
        <end position="287"/>
    </location>
</feature>
<dbReference type="KEGG" id="peh:Spb1_17720"/>
<name>A0A518GMI7_9PLAN</name>
<accession>A0A518GMI7</accession>
<dbReference type="AlphaFoldDB" id="A0A518GMI7"/>
<protein>
    <submittedName>
        <fullName evidence="3">Xylose isomerase-like TIM barrel</fullName>
    </submittedName>
</protein>
<proteinExistence type="predicted"/>
<dbReference type="Pfam" id="PF01261">
    <property type="entry name" value="AP_endonuc_2"/>
    <property type="match status" value="1"/>
</dbReference>
<dbReference type="InterPro" id="IPR050312">
    <property type="entry name" value="IolE/XylAMocC-like"/>
</dbReference>
<dbReference type="EMBL" id="CP036299">
    <property type="protein sequence ID" value="QDV29853.1"/>
    <property type="molecule type" value="Genomic_DNA"/>
</dbReference>
<dbReference type="PROSITE" id="PS51318">
    <property type="entry name" value="TAT"/>
    <property type="match status" value="1"/>
</dbReference>
<dbReference type="Proteomes" id="UP000315349">
    <property type="component" value="Chromosome"/>
</dbReference>
<dbReference type="PANTHER" id="PTHR12110">
    <property type="entry name" value="HYDROXYPYRUVATE ISOMERASE"/>
    <property type="match status" value="1"/>
</dbReference>
<sequence precursor="true">MNRRNFLSTSGSAALAAGLFSLPAASAEQVKSGHPHSDKLGWKISVQHWAYRRVPLFEGLEMAAKVGLRYFEPRSILQLDARRPGVNADENMPEEARKELKSRANDLGIDFLSTFADFNGKPDQARRMLEFWKSLGVEVVVTEPSPKTLDMLEPLFAEYGMQLALHNHQRGKSEYWHPDIVLDHCKRRGRQIGACCDVGQWTRSDLKPVDCLRKIGIERMTSFHLKDVLTVGDLDCRNTVIGEGAADCANCLKEIHTLGYRALVTIDFEHDSPALQHDMVKNIAFIEEQARLLT</sequence>
<dbReference type="Gene3D" id="3.20.20.150">
    <property type="entry name" value="Divalent-metal-dependent TIM barrel enzymes"/>
    <property type="match status" value="1"/>
</dbReference>
<keyword evidence="1" id="KW-0732">Signal</keyword>
<keyword evidence="4" id="KW-1185">Reference proteome</keyword>
<dbReference type="SUPFAM" id="SSF51658">
    <property type="entry name" value="Xylose isomerase-like"/>
    <property type="match status" value="1"/>
</dbReference>
<organism evidence="3 4">
    <name type="scientific">Planctopirus ephydatiae</name>
    <dbReference type="NCBI Taxonomy" id="2528019"/>
    <lineage>
        <taxon>Bacteria</taxon>
        <taxon>Pseudomonadati</taxon>
        <taxon>Planctomycetota</taxon>
        <taxon>Planctomycetia</taxon>
        <taxon>Planctomycetales</taxon>
        <taxon>Planctomycetaceae</taxon>
        <taxon>Planctopirus</taxon>
    </lineage>
</organism>
<dbReference type="OrthoDB" id="270456at2"/>
<feature type="chain" id="PRO_5021851361" evidence="1">
    <location>
        <begin position="27"/>
        <end position="294"/>
    </location>
</feature>
<evidence type="ECO:0000313" key="4">
    <source>
        <dbReference type="Proteomes" id="UP000315349"/>
    </source>
</evidence>
<dbReference type="InterPro" id="IPR006311">
    <property type="entry name" value="TAT_signal"/>
</dbReference>
<dbReference type="InterPro" id="IPR013022">
    <property type="entry name" value="Xyl_isomerase-like_TIM-brl"/>
</dbReference>
<gene>
    <name evidence="3" type="ORF">Spb1_17720</name>
</gene>
<reference evidence="3 4" key="1">
    <citation type="submission" date="2019-02" db="EMBL/GenBank/DDBJ databases">
        <title>Deep-cultivation of Planctomycetes and their phenomic and genomic characterization uncovers novel biology.</title>
        <authorList>
            <person name="Wiegand S."/>
            <person name="Jogler M."/>
            <person name="Boedeker C."/>
            <person name="Pinto D."/>
            <person name="Vollmers J."/>
            <person name="Rivas-Marin E."/>
            <person name="Kohn T."/>
            <person name="Peeters S.H."/>
            <person name="Heuer A."/>
            <person name="Rast P."/>
            <person name="Oberbeckmann S."/>
            <person name="Bunk B."/>
            <person name="Jeske O."/>
            <person name="Meyerdierks A."/>
            <person name="Storesund J.E."/>
            <person name="Kallscheuer N."/>
            <person name="Luecker S."/>
            <person name="Lage O.M."/>
            <person name="Pohl T."/>
            <person name="Merkel B.J."/>
            <person name="Hornburger P."/>
            <person name="Mueller R.-W."/>
            <person name="Bruemmer F."/>
            <person name="Labrenz M."/>
            <person name="Spormann A.M."/>
            <person name="Op den Camp H."/>
            <person name="Overmann J."/>
            <person name="Amann R."/>
            <person name="Jetten M.S.M."/>
            <person name="Mascher T."/>
            <person name="Medema M.H."/>
            <person name="Devos D.P."/>
            <person name="Kaster A.-K."/>
            <person name="Ovreas L."/>
            <person name="Rohde M."/>
            <person name="Galperin M.Y."/>
            <person name="Jogler C."/>
        </authorList>
    </citation>
    <scope>NUCLEOTIDE SEQUENCE [LARGE SCALE GENOMIC DNA]</scope>
    <source>
        <strain evidence="3 4">Spb1</strain>
    </source>
</reference>
<dbReference type="GO" id="GO:0016853">
    <property type="term" value="F:isomerase activity"/>
    <property type="evidence" value="ECO:0007669"/>
    <property type="project" value="UniProtKB-KW"/>
</dbReference>
<dbReference type="InterPro" id="IPR036237">
    <property type="entry name" value="Xyl_isomerase-like_sf"/>
</dbReference>
<evidence type="ECO:0000256" key="1">
    <source>
        <dbReference type="SAM" id="SignalP"/>
    </source>
</evidence>
<dbReference type="RefSeq" id="WP_145298302.1">
    <property type="nucleotide sequence ID" value="NZ_CP036299.1"/>
</dbReference>